<feature type="compositionally biased region" description="Basic and acidic residues" evidence="1">
    <location>
        <begin position="238"/>
        <end position="261"/>
    </location>
</feature>
<evidence type="ECO:0000313" key="3">
    <source>
        <dbReference type="Proteomes" id="UP000198406"/>
    </source>
</evidence>
<feature type="compositionally biased region" description="Basic and acidic residues" evidence="1">
    <location>
        <begin position="131"/>
        <end position="145"/>
    </location>
</feature>
<feature type="compositionally biased region" description="Polar residues" evidence="1">
    <location>
        <begin position="882"/>
        <end position="896"/>
    </location>
</feature>
<reference evidence="2 3" key="1">
    <citation type="journal article" date="2015" name="Plant Cell">
        <title>Oil accumulation by the oleaginous diatom Fistulifera solaris as revealed by the genome and transcriptome.</title>
        <authorList>
            <person name="Tanaka T."/>
            <person name="Maeda Y."/>
            <person name="Veluchamy A."/>
            <person name="Tanaka M."/>
            <person name="Abida H."/>
            <person name="Marechal E."/>
            <person name="Bowler C."/>
            <person name="Muto M."/>
            <person name="Sunaga Y."/>
            <person name="Tanaka M."/>
            <person name="Yoshino T."/>
            <person name="Taniguchi T."/>
            <person name="Fukuda Y."/>
            <person name="Nemoto M."/>
            <person name="Matsumoto M."/>
            <person name="Wong P.S."/>
            <person name="Aburatani S."/>
            <person name="Fujibuchi W."/>
        </authorList>
    </citation>
    <scope>NUCLEOTIDE SEQUENCE [LARGE SCALE GENOMIC DNA]</scope>
    <source>
        <strain evidence="2 3">JPCC DA0580</strain>
    </source>
</reference>
<feature type="region of interest" description="Disordered" evidence="1">
    <location>
        <begin position="683"/>
        <end position="796"/>
    </location>
</feature>
<feature type="compositionally biased region" description="Basic and acidic residues" evidence="1">
    <location>
        <begin position="736"/>
        <end position="753"/>
    </location>
</feature>
<organism evidence="2 3">
    <name type="scientific">Fistulifera solaris</name>
    <name type="common">Oleaginous diatom</name>
    <dbReference type="NCBI Taxonomy" id="1519565"/>
    <lineage>
        <taxon>Eukaryota</taxon>
        <taxon>Sar</taxon>
        <taxon>Stramenopiles</taxon>
        <taxon>Ochrophyta</taxon>
        <taxon>Bacillariophyta</taxon>
        <taxon>Bacillariophyceae</taxon>
        <taxon>Bacillariophycidae</taxon>
        <taxon>Naviculales</taxon>
        <taxon>Naviculaceae</taxon>
        <taxon>Fistulifera</taxon>
    </lineage>
</organism>
<feature type="compositionally biased region" description="Polar residues" evidence="1">
    <location>
        <begin position="310"/>
        <end position="327"/>
    </location>
</feature>
<dbReference type="InParanoid" id="A0A1Z5JGA8"/>
<gene>
    <name evidence="2" type="ORF">FisN_2Hh458</name>
</gene>
<feature type="compositionally biased region" description="Polar residues" evidence="1">
    <location>
        <begin position="161"/>
        <end position="190"/>
    </location>
</feature>
<feature type="region of interest" description="Disordered" evidence="1">
    <location>
        <begin position="1541"/>
        <end position="1667"/>
    </location>
</feature>
<feature type="compositionally biased region" description="Polar residues" evidence="1">
    <location>
        <begin position="218"/>
        <end position="236"/>
    </location>
</feature>
<feature type="compositionally biased region" description="Acidic residues" evidence="1">
    <location>
        <begin position="335"/>
        <end position="349"/>
    </location>
</feature>
<feature type="compositionally biased region" description="Low complexity" evidence="1">
    <location>
        <begin position="939"/>
        <end position="955"/>
    </location>
</feature>
<evidence type="ECO:0000313" key="2">
    <source>
        <dbReference type="EMBL" id="GAX12966.1"/>
    </source>
</evidence>
<keyword evidence="3" id="KW-1185">Reference proteome</keyword>
<proteinExistence type="predicted"/>
<feature type="region of interest" description="Disordered" evidence="1">
    <location>
        <begin position="1306"/>
        <end position="1393"/>
    </location>
</feature>
<feature type="compositionally biased region" description="Low complexity" evidence="1">
    <location>
        <begin position="848"/>
        <end position="874"/>
    </location>
</feature>
<feature type="region of interest" description="Disordered" evidence="1">
    <location>
        <begin position="79"/>
        <end position="283"/>
    </location>
</feature>
<feature type="region of interest" description="Disordered" evidence="1">
    <location>
        <begin position="1123"/>
        <end position="1165"/>
    </location>
</feature>
<feature type="compositionally biased region" description="Basic and acidic residues" evidence="1">
    <location>
        <begin position="372"/>
        <end position="381"/>
    </location>
</feature>
<feature type="compositionally biased region" description="Polar residues" evidence="1">
    <location>
        <begin position="1156"/>
        <end position="1165"/>
    </location>
</feature>
<feature type="compositionally biased region" description="Basic and acidic residues" evidence="1">
    <location>
        <begin position="31"/>
        <end position="44"/>
    </location>
</feature>
<feature type="region of interest" description="Disordered" evidence="1">
    <location>
        <begin position="1264"/>
        <end position="1293"/>
    </location>
</feature>
<feature type="region of interest" description="Disordered" evidence="1">
    <location>
        <begin position="808"/>
        <end position="963"/>
    </location>
</feature>
<sequence>MFRGWGSSSNDGEPKHDFTTGLSGFGSDDAYSMRRGEQSPEKQKTPMSIQELMANAEKAGASNLDDPFAAALDNMSFGSEESSIISSNTPKITVKDPFASSSDEESEEESEGDDDESSATAANPQQVDAYKNIDDAGNKVFKHEESGDDNSDSLEQLDDSAVQQHEMLNSESINSRSYEQSKSMEPPSTESGDDQMSEKNESNEYASDDSESDSHASTEQPHPNLHSGTSNPQFQGSHDAEPFKEDNSYDHDSDHDDEVSHSTRQSHVSLQSRSVASGDDDDLRKDVYNETVLYGDASYQLSRQLQTRLDLEQSNANIEDSESGETSQQERGDNDATEDAEQSPCEDELPGNSRHLGIYSRNEDSEEIEISQSDKHVLDFPKDIQRSNVSSGLDSASIFESAAQVGADSDDFAASVQSGFMSLELNEVQKLFSVGSAADCEKSQNNNGAHDAALSSFGGEPKQENVPELSHQGIVSESEGDDDSDRTEELICERPSENTPFPSMKGSTGEKEDVIVDIDIAFLENGEQARQEKERASQEKSGGFFGGLFSRASTSDDVASVASKSQASTGSKASGLLGMFGRPESGKNSALDGAENDGGSIASGPDGIYLPLSRQSVPIDPSNPLKETKESDEDGYCEPNDSSNGNAPSSLMKGASLHSQTSSDAFVPSSKLAAQMKEFGFDDLFGDDVDFQPPGVSDEDNTDSENGSMSGLIQEIVKPKVVSATESANDLPGKLSETDKSYNSDVSSMHDDDNAPLDGSSAIQAPEKESDSSVSYETDSSEDDGSFKLGPKEAPLLRLENVTAMTRNNISEDKIAASNKKNSSSWFGWGRKPVSKSPVPSAQGVFRSTPSPSSSQLSSVASSEESVVLSSNSQPAPHPVSSIETTSRPASTIETKQMTDKAIEEQGMKASAQPRTQTPPRVEALPLKNPKDSVPLHRSSSTVSSKSVSSNSMVSPKTKPSQQLVNFSPVIRNEMKSKISALSPGGLSVGGDSSIINGGMSTFSGFTGFSGDDKRRRRKKKKGLNEHLGKMRKVSRHGDEISVGTISKQAPVGTSGVQHVILNANPGIFGNDDIEGDGFFPDAFGSEHIILEEPSDALEEIDNLSRSEHDHYYVAKETNDKNLLDDMESSSSSDDVSFGSAEGEKKGWAEDETGNEIDNGNDNNTVDFDELNAVAKLESKLQVETVDADFDDMWEEVDVDAETALKFEIRTRQRNREKEKKRIMKEKEKDDKVVQRLRLFIKSNDGKGKVKLTNEFVQAIHSLFDDDKEEMAGSSSSDERPTQKRIARNSDEFSVAPSVKSVYMITSNAEAAHKDQSNHSSHSSADEKSQADGDSVPNDLKSLASQKSHRSRVSRSSRASRSNKSRLDPAAVFESEMRRVKQSKVMSVSTLRQEMSDRRGTSINLIQKEYMTFKKKQHQVDRRQTPLNDDSGMDAFQLEGFGMPSGRRGSANSASFRGSLSDTLMNRTLRDDGPIEEKGLAAHFSRWNQEDGVTSLDDLATVQNSPRAQVGTGIGIAAMAKDLAKIPDNMIDLAQRPVYKMSNAMPNPPTSLTTATTPRRSPKKRASQSPSPRESPASLPSLSDLNGKDGSFNDHHLATIAESEDDDDKLGVFGNTKSSNDDDGDRSVASDKRKKGGFFGKMGMKRTPKKKKGSLQLLGDEQGLLSG</sequence>
<feature type="compositionally biased region" description="Basic and acidic residues" evidence="1">
    <location>
        <begin position="527"/>
        <end position="538"/>
    </location>
</feature>
<feature type="region of interest" description="Disordered" evidence="1">
    <location>
        <begin position="1"/>
        <end position="60"/>
    </location>
</feature>
<feature type="compositionally biased region" description="Polar residues" evidence="1">
    <location>
        <begin position="1"/>
        <end position="11"/>
    </location>
</feature>
<feature type="compositionally biased region" description="Low complexity" evidence="1">
    <location>
        <begin position="816"/>
        <end position="825"/>
    </location>
</feature>
<feature type="region of interest" description="Disordered" evidence="1">
    <location>
        <begin position="525"/>
        <end position="665"/>
    </location>
</feature>
<accession>A0A1Z5JGA8</accession>
<feature type="compositionally biased region" description="Polar residues" evidence="1">
    <location>
        <begin position="1550"/>
        <end position="1559"/>
    </location>
</feature>
<feature type="region of interest" description="Disordered" evidence="1">
    <location>
        <begin position="440"/>
        <end position="510"/>
    </location>
</feature>
<feature type="compositionally biased region" description="Low complexity" evidence="1">
    <location>
        <begin position="1129"/>
        <end position="1140"/>
    </location>
</feature>
<dbReference type="EMBL" id="BDSP01000060">
    <property type="protein sequence ID" value="GAX12966.1"/>
    <property type="molecule type" value="Genomic_DNA"/>
</dbReference>
<comment type="caution">
    <text evidence="2">The sequence shown here is derived from an EMBL/GenBank/DDBJ whole genome shotgun (WGS) entry which is preliminary data.</text>
</comment>
<feature type="compositionally biased region" description="Polar residues" evidence="1">
    <location>
        <begin position="640"/>
        <end position="649"/>
    </location>
</feature>
<feature type="compositionally biased region" description="Basic and acidic residues" evidence="1">
    <location>
        <begin position="897"/>
        <end position="907"/>
    </location>
</feature>
<feature type="compositionally biased region" description="Acidic residues" evidence="1">
    <location>
        <begin position="102"/>
        <end position="117"/>
    </location>
</feature>
<feature type="compositionally biased region" description="Basic residues" evidence="1">
    <location>
        <begin position="1643"/>
        <end position="1653"/>
    </location>
</feature>
<feature type="region of interest" description="Disordered" evidence="1">
    <location>
        <begin position="310"/>
        <end position="381"/>
    </location>
</feature>
<feature type="compositionally biased region" description="Polar residues" evidence="1">
    <location>
        <begin position="1567"/>
        <end position="1584"/>
    </location>
</feature>
<feature type="compositionally biased region" description="Low complexity" evidence="1">
    <location>
        <begin position="550"/>
        <end position="569"/>
    </location>
</feature>
<feature type="compositionally biased region" description="Polar residues" evidence="1">
    <location>
        <begin position="263"/>
        <end position="275"/>
    </location>
</feature>
<evidence type="ECO:0000256" key="1">
    <source>
        <dbReference type="SAM" id="MobiDB-lite"/>
    </source>
</evidence>
<dbReference type="Proteomes" id="UP000198406">
    <property type="component" value="Unassembled WGS sequence"/>
</dbReference>
<dbReference type="OrthoDB" id="57514at2759"/>
<name>A0A1Z5JGA8_FISSO</name>
<feature type="compositionally biased region" description="Acidic residues" evidence="1">
    <location>
        <begin position="146"/>
        <end position="158"/>
    </location>
</feature>
<protein>
    <submittedName>
        <fullName evidence="2">Uncharacterized protein</fullName>
    </submittedName>
</protein>
<feature type="compositionally biased region" description="Polar residues" evidence="1">
    <location>
        <begin position="1384"/>
        <end position="1393"/>
    </location>
</feature>
<feature type="compositionally biased region" description="Basic and acidic residues" evidence="1">
    <location>
        <begin position="487"/>
        <end position="496"/>
    </location>
</feature>